<dbReference type="InterPro" id="IPR050855">
    <property type="entry name" value="NDM-1-like"/>
</dbReference>
<sequence length="381" mass="41407">MHSAWGMVDGNESWSEPRCTGGRRALIALFASASSVPTAGQHTQNNTATERNNQSMCRLDPPTPHTNAPAAASPLSHGQPAFTARRLTRTTFLITEVDDIYDEHPFIYAKLIPVARTLLLLDTGCGGATRAPDASFPRLRDFLERAPVADNSGRALNAGGELAYVVVLSHCHYDHILGVEQFAGDSTIIASGNDPAFLAPNVLPEHSLCANLRIQTPSYTPILLPHRAPISSAGGHPLGVELLHTPGHTPDELALWDEEEGMLYVGDTLYEWAPIIFPNEGSIVEWLDTVDNLIRLVEGSGKASTVRIGCGHKTAGGGAQEVLLSTKAFMFDVLAGREDVKDRWEKRGEIHVRYAQSGGRYSLICPERLVEEARKATNFKM</sequence>
<dbReference type="InterPro" id="IPR036866">
    <property type="entry name" value="RibonucZ/Hydroxyglut_hydro"/>
</dbReference>
<dbReference type="SMART" id="SM00849">
    <property type="entry name" value="Lactamase_B"/>
    <property type="match status" value="1"/>
</dbReference>
<dbReference type="Proteomes" id="UP000184267">
    <property type="component" value="Unassembled WGS sequence"/>
</dbReference>
<feature type="region of interest" description="Disordered" evidence="1">
    <location>
        <begin position="37"/>
        <end position="80"/>
    </location>
</feature>
<dbReference type="PANTHER" id="PTHR42951:SF4">
    <property type="entry name" value="ACYL-COENZYME A THIOESTERASE MBLAC2"/>
    <property type="match status" value="1"/>
</dbReference>
<dbReference type="OrthoDB" id="3341310at2759"/>
<dbReference type="EMBL" id="MNAD01000189">
    <property type="protein sequence ID" value="OJT15211.1"/>
    <property type="molecule type" value="Genomic_DNA"/>
</dbReference>
<dbReference type="STRING" id="154538.A0A1M2W5S0"/>
<dbReference type="OMA" id="ELAWYDH"/>
<evidence type="ECO:0000313" key="4">
    <source>
        <dbReference type="Proteomes" id="UP000184267"/>
    </source>
</evidence>
<protein>
    <recommendedName>
        <fullName evidence="2">Metallo-beta-lactamase domain-containing protein</fullName>
    </recommendedName>
</protein>
<proteinExistence type="predicted"/>
<evidence type="ECO:0000256" key="1">
    <source>
        <dbReference type="SAM" id="MobiDB-lite"/>
    </source>
</evidence>
<feature type="compositionally biased region" description="Low complexity" evidence="1">
    <location>
        <begin position="65"/>
        <end position="74"/>
    </location>
</feature>
<keyword evidence="4" id="KW-1185">Reference proteome</keyword>
<dbReference type="PANTHER" id="PTHR42951">
    <property type="entry name" value="METALLO-BETA-LACTAMASE DOMAIN-CONTAINING"/>
    <property type="match status" value="1"/>
</dbReference>
<evidence type="ECO:0000313" key="3">
    <source>
        <dbReference type="EMBL" id="OJT15211.1"/>
    </source>
</evidence>
<comment type="caution">
    <text evidence="3">The sequence shown here is derived from an EMBL/GenBank/DDBJ whole genome shotgun (WGS) entry which is preliminary data.</text>
</comment>
<gene>
    <name evidence="3" type="ORF">TRAPUB_8226</name>
</gene>
<dbReference type="CDD" id="cd06262">
    <property type="entry name" value="metallo-hydrolase-like_MBL-fold"/>
    <property type="match status" value="1"/>
</dbReference>
<name>A0A1M2W5S0_TRAPU</name>
<feature type="compositionally biased region" description="Polar residues" evidence="1">
    <location>
        <begin position="37"/>
        <end position="56"/>
    </location>
</feature>
<dbReference type="InterPro" id="IPR001279">
    <property type="entry name" value="Metallo-B-lactamas"/>
</dbReference>
<organism evidence="3 4">
    <name type="scientific">Trametes pubescens</name>
    <name type="common">White-rot fungus</name>
    <dbReference type="NCBI Taxonomy" id="154538"/>
    <lineage>
        <taxon>Eukaryota</taxon>
        <taxon>Fungi</taxon>
        <taxon>Dikarya</taxon>
        <taxon>Basidiomycota</taxon>
        <taxon>Agaricomycotina</taxon>
        <taxon>Agaricomycetes</taxon>
        <taxon>Polyporales</taxon>
        <taxon>Polyporaceae</taxon>
        <taxon>Trametes</taxon>
    </lineage>
</organism>
<accession>A0A1M2W5S0</accession>
<evidence type="ECO:0000259" key="2">
    <source>
        <dbReference type="SMART" id="SM00849"/>
    </source>
</evidence>
<reference evidence="3 4" key="1">
    <citation type="submission" date="2016-10" db="EMBL/GenBank/DDBJ databases">
        <title>Genome sequence of the basidiomycete white-rot fungus Trametes pubescens.</title>
        <authorList>
            <person name="Makela M.R."/>
            <person name="Granchi Z."/>
            <person name="Peng M."/>
            <person name="De Vries R.P."/>
            <person name="Grigoriev I."/>
            <person name="Riley R."/>
            <person name="Hilden K."/>
        </authorList>
    </citation>
    <scope>NUCLEOTIDE SEQUENCE [LARGE SCALE GENOMIC DNA]</scope>
    <source>
        <strain evidence="3 4">FBCC735</strain>
    </source>
</reference>
<feature type="domain" description="Metallo-beta-lactamase" evidence="2">
    <location>
        <begin position="106"/>
        <end position="312"/>
    </location>
</feature>
<dbReference type="Gene3D" id="3.60.15.10">
    <property type="entry name" value="Ribonuclease Z/Hydroxyacylglutathione hydrolase-like"/>
    <property type="match status" value="1"/>
</dbReference>
<dbReference type="SUPFAM" id="SSF56281">
    <property type="entry name" value="Metallo-hydrolase/oxidoreductase"/>
    <property type="match status" value="1"/>
</dbReference>
<dbReference type="Pfam" id="PF00753">
    <property type="entry name" value="Lactamase_B"/>
    <property type="match status" value="1"/>
</dbReference>
<dbReference type="AlphaFoldDB" id="A0A1M2W5S0"/>